<reference evidence="14" key="2">
    <citation type="journal article" date="2019" name="IMA Fungus">
        <title>Genome sequencing and comparison of five Tilletia species to identify candidate genes for the detection of regulated species infecting wheat.</title>
        <authorList>
            <person name="Nguyen H.D.T."/>
            <person name="Sultana T."/>
            <person name="Kesanakurti P."/>
            <person name="Hambleton S."/>
        </authorList>
    </citation>
    <scope>NUCLEOTIDE SEQUENCE</scope>
    <source>
        <strain evidence="14">DAOMC 236426</strain>
    </source>
</reference>
<evidence type="ECO:0000256" key="11">
    <source>
        <dbReference type="RuleBase" id="RU000581"/>
    </source>
</evidence>
<evidence type="ECO:0000256" key="2">
    <source>
        <dbReference type="ARBA" id="ARBA00009295"/>
    </source>
</evidence>
<evidence type="ECO:0000313" key="14">
    <source>
        <dbReference type="EMBL" id="KAE8235631.1"/>
    </source>
</evidence>
<dbReference type="Proteomes" id="UP000077684">
    <property type="component" value="Unassembled WGS sequence"/>
</dbReference>
<comment type="domain">
    <text evidence="11">The histidine box domains are involved in binding the catalytic metal ions.</text>
</comment>
<comment type="cofactor">
    <cofactor evidence="11">
        <name>Fe(2+)</name>
        <dbReference type="ChEBI" id="CHEBI:29033"/>
    </cofactor>
</comment>
<reference evidence="14" key="1">
    <citation type="submission" date="2016-04" db="EMBL/GenBank/DDBJ databases">
        <authorList>
            <person name="Nguyen H.D."/>
            <person name="Samba Siva P."/>
            <person name="Cullis J."/>
            <person name="Levesque C.A."/>
            <person name="Hambleton S."/>
        </authorList>
    </citation>
    <scope>NUCLEOTIDE SEQUENCE</scope>
    <source>
        <strain evidence="14">DAOMC 236426</strain>
    </source>
</reference>
<comment type="subcellular location">
    <subcellularLocation>
        <location evidence="1">Membrane</location>
        <topology evidence="1">Multi-pass membrane protein</topology>
    </subcellularLocation>
</comment>
<dbReference type="AlphaFoldDB" id="A0A8X7MI05"/>
<feature type="transmembrane region" description="Helical" evidence="13">
    <location>
        <begin position="133"/>
        <end position="151"/>
    </location>
</feature>
<dbReference type="PRINTS" id="PR00075">
    <property type="entry name" value="FACDDSATRASE"/>
</dbReference>
<keyword evidence="5" id="KW-0276">Fatty acid metabolism</keyword>
<protein>
    <recommendedName>
        <fullName evidence="16">Fatty acid desaturase domain-containing protein</fullName>
    </recommendedName>
</protein>
<accession>A0A8X7MI05</accession>
<evidence type="ECO:0000256" key="9">
    <source>
        <dbReference type="ARBA" id="ARBA00023136"/>
    </source>
</evidence>
<feature type="transmembrane region" description="Helical" evidence="13">
    <location>
        <begin position="102"/>
        <end position="121"/>
    </location>
</feature>
<comment type="caution">
    <text evidence="14">The sequence shown here is derived from an EMBL/GenBank/DDBJ whole genome shotgun (WGS) entry which is preliminary data.</text>
</comment>
<evidence type="ECO:0000256" key="7">
    <source>
        <dbReference type="ARBA" id="ARBA00023002"/>
    </source>
</evidence>
<evidence type="ECO:0008006" key="16">
    <source>
        <dbReference type="Google" id="ProtNLM"/>
    </source>
</evidence>
<dbReference type="InterPro" id="IPR015876">
    <property type="entry name" value="Acyl-CoA_DS"/>
</dbReference>
<evidence type="ECO:0000313" key="15">
    <source>
        <dbReference type="Proteomes" id="UP000077684"/>
    </source>
</evidence>
<sequence length="263" mass="29911">MSATDSRLAPIATPPQTEDESTQTKRAAPVKAPKSGHADDGLSDNYIQRMLQKPDDLPPFRLSNIFNELQYVSTIVLFTTPILAAYGIWTTPLQATTFWWSFVYYFLTGLGITAGYHRLWAHRAYNASTPLDYFLAFMGTGAVEGSIHWWARGHRAHHRYTDTNLDPYGAHNGLLWSHIGWMIIKPRRNPGVADISDLRKNPVIKFQHRFYLPLIILIGFVFPTVVAGLGWNDARWLLLRRRRPSRVCSPLNLLRQLTRALAG</sequence>
<keyword evidence="3 11" id="KW-0444">Lipid biosynthesis</keyword>
<keyword evidence="8" id="KW-0443">Lipid metabolism</keyword>
<evidence type="ECO:0000256" key="3">
    <source>
        <dbReference type="ARBA" id="ARBA00022516"/>
    </source>
</evidence>
<keyword evidence="15" id="KW-1185">Reference proteome</keyword>
<keyword evidence="9 13" id="KW-0472">Membrane</keyword>
<comment type="similarity">
    <text evidence="2 11">Belongs to the fatty acid desaturase type 1 family.</text>
</comment>
<organism evidence="14 15">
    <name type="scientific">Tilletia controversa</name>
    <name type="common">dwarf bunt fungus</name>
    <dbReference type="NCBI Taxonomy" id="13291"/>
    <lineage>
        <taxon>Eukaryota</taxon>
        <taxon>Fungi</taxon>
        <taxon>Dikarya</taxon>
        <taxon>Basidiomycota</taxon>
        <taxon>Ustilaginomycotina</taxon>
        <taxon>Exobasidiomycetes</taxon>
        <taxon>Tilletiales</taxon>
        <taxon>Tilletiaceae</taxon>
        <taxon>Tilletia</taxon>
    </lineage>
</organism>
<evidence type="ECO:0000256" key="10">
    <source>
        <dbReference type="ARBA" id="ARBA00023160"/>
    </source>
</evidence>
<dbReference type="PANTHER" id="PTHR11351:SF31">
    <property type="entry name" value="DESATURASE 1, ISOFORM A-RELATED"/>
    <property type="match status" value="1"/>
</dbReference>
<dbReference type="GO" id="GO:0006636">
    <property type="term" value="P:unsaturated fatty acid biosynthetic process"/>
    <property type="evidence" value="ECO:0007669"/>
    <property type="project" value="TreeGrafter"/>
</dbReference>
<gene>
    <name evidence="14" type="ORF">A4X06_0g9808</name>
</gene>
<dbReference type="EMBL" id="LWDE02003388">
    <property type="protein sequence ID" value="KAE8235631.1"/>
    <property type="molecule type" value="Genomic_DNA"/>
</dbReference>
<evidence type="ECO:0000256" key="13">
    <source>
        <dbReference type="SAM" id="Phobius"/>
    </source>
</evidence>
<evidence type="ECO:0000256" key="12">
    <source>
        <dbReference type="SAM" id="MobiDB-lite"/>
    </source>
</evidence>
<dbReference type="PANTHER" id="PTHR11351">
    <property type="entry name" value="ACYL-COA DESATURASE"/>
    <property type="match status" value="1"/>
</dbReference>
<keyword evidence="4 11" id="KW-0812">Transmembrane</keyword>
<evidence type="ECO:0000256" key="5">
    <source>
        <dbReference type="ARBA" id="ARBA00022832"/>
    </source>
</evidence>
<dbReference type="GO" id="GO:0005789">
    <property type="term" value="C:endoplasmic reticulum membrane"/>
    <property type="evidence" value="ECO:0007669"/>
    <property type="project" value="TreeGrafter"/>
</dbReference>
<dbReference type="GO" id="GO:0005506">
    <property type="term" value="F:iron ion binding"/>
    <property type="evidence" value="ECO:0007669"/>
    <property type="project" value="TreeGrafter"/>
</dbReference>
<feature type="transmembrane region" description="Helical" evidence="13">
    <location>
        <begin position="210"/>
        <end position="232"/>
    </location>
</feature>
<keyword evidence="6 13" id="KW-1133">Transmembrane helix</keyword>
<evidence type="ECO:0000256" key="6">
    <source>
        <dbReference type="ARBA" id="ARBA00022989"/>
    </source>
</evidence>
<evidence type="ECO:0000256" key="8">
    <source>
        <dbReference type="ARBA" id="ARBA00023098"/>
    </source>
</evidence>
<keyword evidence="7 11" id="KW-0560">Oxidoreductase</keyword>
<name>A0A8X7MI05_9BASI</name>
<evidence type="ECO:0000256" key="1">
    <source>
        <dbReference type="ARBA" id="ARBA00004141"/>
    </source>
</evidence>
<feature type="transmembrane region" description="Helical" evidence="13">
    <location>
        <begin position="71"/>
        <end position="90"/>
    </location>
</feature>
<keyword evidence="10 11" id="KW-0275">Fatty acid biosynthesis</keyword>
<evidence type="ECO:0000256" key="4">
    <source>
        <dbReference type="ARBA" id="ARBA00022692"/>
    </source>
</evidence>
<proteinExistence type="inferred from homology"/>
<dbReference type="CDD" id="cd03505">
    <property type="entry name" value="Delta9-FADS-like"/>
    <property type="match status" value="1"/>
</dbReference>
<dbReference type="GO" id="GO:0004768">
    <property type="term" value="F:stearoyl-CoA 9-desaturase activity"/>
    <property type="evidence" value="ECO:0007669"/>
    <property type="project" value="TreeGrafter"/>
</dbReference>
<feature type="region of interest" description="Disordered" evidence="12">
    <location>
        <begin position="1"/>
        <end position="42"/>
    </location>
</feature>